<reference evidence="1" key="1">
    <citation type="journal article" date="2022" name="IScience">
        <title>Evolution of zygomycete secretomes and the origins of terrestrial fungal ecologies.</title>
        <authorList>
            <person name="Chang Y."/>
            <person name="Wang Y."/>
            <person name="Mondo S."/>
            <person name="Ahrendt S."/>
            <person name="Andreopoulos W."/>
            <person name="Barry K."/>
            <person name="Beard J."/>
            <person name="Benny G.L."/>
            <person name="Blankenship S."/>
            <person name="Bonito G."/>
            <person name="Cuomo C."/>
            <person name="Desiro A."/>
            <person name="Gervers K.A."/>
            <person name="Hundley H."/>
            <person name="Kuo A."/>
            <person name="LaButti K."/>
            <person name="Lang B.F."/>
            <person name="Lipzen A."/>
            <person name="O'Donnell K."/>
            <person name="Pangilinan J."/>
            <person name="Reynolds N."/>
            <person name="Sandor L."/>
            <person name="Smith M.E."/>
            <person name="Tsang A."/>
            <person name="Grigoriev I.V."/>
            <person name="Stajich J.E."/>
            <person name="Spatafora J.W."/>
        </authorList>
    </citation>
    <scope>NUCLEOTIDE SEQUENCE</scope>
    <source>
        <strain evidence="1">RSA 2281</strain>
    </source>
</reference>
<accession>A0AAD5JWF5</accession>
<sequence length="118" mass="13828">MWSMYTLLQKKYRYPLMFMTIAWIQNYNNEHNDSLAIFFLKSITISTSFDVLVTTFEFIQGILMFHKNRSQTSELANSFEVLRNTICLRGIYRVLLNINQEHVPKGVPVAHHTISTVP</sequence>
<protein>
    <submittedName>
        <fullName evidence="1">Uncharacterized protein</fullName>
    </submittedName>
</protein>
<dbReference type="AlphaFoldDB" id="A0AAD5JWF5"/>
<evidence type="ECO:0000313" key="2">
    <source>
        <dbReference type="Proteomes" id="UP001209540"/>
    </source>
</evidence>
<organism evidence="1 2">
    <name type="scientific">Phascolomyces articulosus</name>
    <dbReference type="NCBI Taxonomy" id="60185"/>
    <lineage>
        <taxon>Eukaryota</taxon>
        <taxon>Fungi</taxon>
        <taxon>Fungi incertae sedis</taxon>
        <taxon>Mucoromycota</taxon>
        <taxon>Mucoromycotina</taxon>
        <taxon>Mucoromycetes</taxon>
        <taxon>Mucorales</taxon>
        <taxon>Lichtheimiaceae</taxon>
        <taxon>Phascolomyces</taxon>
    </lineage>
</organism>
<keyword evidence="2" id="KW-1185">Reference proteome</keyword>
<comment type="caution">
    <text evidence="1">The sequence shown here is derived from an EMBL/GenBank/DDBJ whole genome shotgun (WGS) entry which is preliminary data.</text>
</comment>
<name>A0AAD5JWF5_9FUNG</name>
<dbReference type="Proteomes" id="UP001209540">
    <property type="component" value="Unassembled WGS sequence"/>
</dbReference>
<reference evidence="1" key="2">
    <citation type="submission" date="2023-02" db="EMBL/GenBank/DDBJ databases">
        <authorList>
            <consortium name="DOE Joint Genome Institute"/>
            <person name="Mondo S.J."/>
            <person name="Chang Y."/>
            <person name="Wang Y."/>
            <person name="Ahrendt S."/>
            <person name="Andreopoulos W."/>
            <person name="Barry K."/>
            <person name="Beard J."/>
            <person name="Benny G.L."/>
            <person name="Blankenship S."/>
            <person name="Bonito G."/>
            <person name="Cuomo C."/>
            <person name="Desiro A."/>
            <person name="Gervers K.A."/>
            <person name="Hundley H."/>
            <person name="Kuo A."/>
            <person name="LaButti K."/>
            <person name="Lang B.F."/>
            <person name="Lipzen A."/>
            <person name="O'Donnell K."/>
            <person name="Pangilinan J."/>
            <person name="Reynolds N."/>
            <person name="Sandor L."/>
            <person name="Smith M.W."/>
            <person name="Tsang A."/>
            <person name="Grigoriev I.V."/>
            <person name="Stajich J.E."/>
            <person name="Spatafora J.W."/>
        </authorList>
    </citation>
    <scope>NUCLEOTIDE SEQUENCE</scope>
    <source>
        <strain evidence="1">RSA 2281</strain>
    </source>
</reference>
<gene>
    <name evidence="1" type="ORF">BDA99DRAFT_544131</name>
</gene>
<evidence type="ECO:0000313" key="1">
    <source>
        <dbReference type="EMBL" id="KAI9244102.1"/>
    </source>
</evidence>
<proteinExistence type="predicted"/>
<dbReference type="EMBL" id="JAIXMP010000063">
    <property type="protein sequence ID" value="KAI9244102.1"/>
    <property type="molecule type" value="Genomic_DNA"/>
</dbReference>